<dbReference type="EMBL" id="VSWC01000157">
    <property type="protein sequence ID" value="KAA1074372.1"/>
    <property type="molecule type" value="Genomic_DNA"/>
</dbReference>
<comment type="caution">
    <text evidence="1">The sequence shown here is derived from an EMBL/GenBank/DDBJ whole genome shotgun (WGS) entry which is preliminary data.</text>
</comment>
<dbReference type="Proteomes" id="UP000324748">
    <property type="component" value="Unassembled WGS sequence"/>
</dbReference>
<keyword evidence="2" id="KW-1185">Reference proteome</keyword>
<evidence type="ECO:0000313" key="2">
    <source>
        <dbReference type="Proteomes" id="UP000324748"/>
    </source>
</evidence>
<reference evidence="1 2" key="1">
    <citation type="submission" date="2019-05" db="EMBL/GenBank/DDBJ databases">
        <title>Emergence of the Ug99 lineage of the wheat stem rust pathogen through somatic hybridization.</title>
        <authorList>
            <person name="Li F."/>
            <person name="Upadhyaya N.M."/>
            <person name="Sperschneider J."/>
            <person name="Matny O."/>
            <person name="Nguyen-Phuc H."/>
            <person name="Mago R."/>
            <person name="Raley C."/>
            <person name="Miller M.E."/>
            <person name="Silverstein K.A.T."/>
            <person name="Henningsen E."/>
            <person name="Hirsch C.D."/>
            <person name="Visser B."/>
            <person name="Pretorius Z.A."/>
            <person name="Steffenson B.J."/>
            <person name="Schwessinger B."/>
            <person name="Dodds P.N."/>
            <person name="Figueroa M."/>
        </authorList>
    </citation>
    <scope>NUCLEOTIDE SEQUENCE [LARGE SCALE GENOMIC DNA]</scope>
    <source>
        <strain evidence="1">21-0</strain>
    </source>
</reference>
<protein>
    <submittedName>
        <fullName evidence="1">Dcp1p-Dcp2p decapping enzyme complex alpha subunit</fullName>
    </submittedName>
</protein>
<sequence>MDMSSSNPNQLAPITPEAALLQLQQQMQEMVVEIKHLKANPPQTPVVVQPSTSTSWQEIIFRNFLKSSVTLHSEVNPDKPILAYDGSNYQMCEDALDGTLKHAFSVTESVIKKTNSFKELSSEENNAVPTLIKNTIIKPLRDKIISVGEKNANKMFTSLKTKCQRSDRRHKINLMAKLIELVNDATAADEFTISKWANLVSDLTQSKMTLDEAVGILLQSHFKPPCGIDKKTFEFSVDQNLNDKDSPSFDDVTTIIQSASSKLKPKAGALDYVPMDLDRIQAFNGGNRK</sequence>
<proteinExistence type="predicted"/>
<evidence type="ECO:0000313" key="1">
    <source>
        <dbReference type="EMBL" id="KAA1074372.1"/>
    </source>
</evidence>
<organism evidence="1 2">
    <name type="scientific">Puccinia graminis f. sp. tritici</name>
    <dbReference type="NCBI Taxonomy" id="56615"/>
    <lineage>
        <taxon>Eukaryota</taxon>
        <taxon>Fungi</taxon>
        <taxon>Dikarya</taxon>
        <taxon>Basidiomycota</taxon>
        <taxon>Pucciniomycotina</taxon>
        <taxon>Pucciniomycetes</taxon>
        <taxon>Pucciniales</taxon>
        <taxon>Pucciniaceae</taxon>
        <taxon>Puccinia</taxon>
    </lineage>
</organism>
<name>A0A5B0MCJ8_PUCGR</name>
<gene>
    <name evidence="1" type="primary">CEG1_2</name>
    <name evidence="1" type="ORF">PGT21_003077</name>
</gene>
<dbReference type="OrthoDB" id="2506752at2759"/>
<accession>A0A5B0MCJ8</accession>
<dbReference type="AlphaFoldDB" id="A0A5B0MCJ8"/>